<name>W7K5V4_PLAFO</name>
<sequence length="48" mass="5765">MYNKKLLSLYKAGIICFSSNYILNDIKNNMDYSMDNIHRAIDNLYYEH</sequence>
<dbReference type="Proteomes" id="UP000030673">
    <property type="component" value="Unassembled WGS sequence"/>
</dbReference>
<protein>
    <submittedName>
        <fullName evidence="1">Uncharacterized protein</fullName>
    </submittedName>
</protein>
<accession>W7K5V4</accession>
<gene>
    <name evidence="1" type="ORF">PFNF54_02414</name>
</gene>
<dbReference type="EMBL" id="KE123798">
    <property type="protein sequence ID" value="EWC88794.1"/>
    <property type="molecule type" value="Genomic_DNA"/>
</dbReference>
<reference evidence="1 2" key="1">
    <citation type="submission" date="2013-02" db="EMBL/GenBank/DDBJ databases">
        <title>The Genome Sequence of Plasmodium falciparum NF54.</title>
        <authorList>
            <consortium name="The Broad Institute Genome Sequencing Platform"/>
            <consortium name="The Broad Institute Genome Sequencing Center for Infectious Disease"/>
            <person name="Neafsey D."/>
            <person name="Cheeseman I."/>
            <person name="Volkman S."/>
            <person name="Adams J."/>
            <person name="Walker B."/>
            <person name="Young S.K."/>
            <person name="Zeng Q."/>
            <person name="Gargeya S."/>
            <person name="Fitzgerald M."/>
            <person name="Haas B."/>
            <person name="Abouelleil A."/>
            <person name="Alvarado L."/>
            <person name="Arachchi H.M."/>
            <person name="Berlin A.M."/>
            <person name="Chapman S.B."/>
            <person name="Dewar J."/>
            <person name="Goldberg J."/>
            <person name="Griggs A."/>
            <person name="Gujja S."/>
            <person name="Hansen M."/>
            <person name="Howarth C."/>
            <person name="Imamovic A."/>
            <person name="Larimer J."/>
            <person name="McCowan C."/>
            <person name="Murphy C."/>
            <person name="Neiman D."/>
            <person name="Pearson M."/>
            <person name="Priest M."/>
            <person name="Roberts A."/>
            <person name="Saif S."/>
            <person name="Shea T."/>
            <person name="Sisk P."/>
            <person name="Sykes S."/>
            <person name="Wortman J."/>
            <person name="Nusbaum C."/>
            <person name="Birren B."/>
        </authorList>
    </citation>
    <scope>NUCLEOTIDE SEQUENCE [LARGE SCALE GENOMIC DNA]</scope>
    <source>
        <strain evidence="1 2">NF54</strain>
    </source>
</reference>
<dbReference type="AlphaFoldDB" id="W7K5V4"/>
<keyword evidence="2" id="KW-1185">Reference proteome</keyword>
<proteinExistence type="predicted"/>
<organism evidence="1 2">
    <name type="scientific">Plasmodium falciparum (isolate NF54)</name>
    <dbReference type="NCBI Taxonomy" id="5843"/>
    <lineage>
        <taxon>Eukaryota</taxon>
        <taxon>Sar</taxon>
        <taxon>Alveolata</taxon>
        <taxon>Apicomplexa</taxon>
        <taxon>Aconoidasida</taxon>
        <taxon>Haemosporida</taxon>
        <taxon>Plasmodiidae</taxon>
        <taxon>Plasmodium</taxon>
        <taxon>Plasmodium (Laverania)</taxon>
    </lineage>
</organism>
<evidence type="ECO:0000313" key="2">
    <source>
        <dbReference type="Proteomes" id="UP000030673"/>
    </source>
</evidence>
<evidence type="ECO:0000313" key="1">
    <source>
        <dbReference type="EMBL" id="EWC88794.1"/>
    </source>
</evidence>